<dbReference type="InterPro" id="IPR006638">
    <property type="entry name" value="Elp3/MiaA/NifB-like_rSAM"/>
</dbReference>
<evidence type="ECO:0000313" key="7">
    <source>
        <dbReference type="EMBL" id="GAG29458.1"/>
    </source>
</evidence>
<dbReference type="InterPro" id="IPR058240">
    <property type="entry name" value="rSAM_sf"/>
</dbReference>
<dbReference type="AlphaFoldDB" id="X0WYH4"/>
<accession>X0WYH4</accession>
<dbReference type="CDD" id="cd01335">
    <property type="entry name" value="Radical_SAM"/>
    <property type="match status" value="1"/>
</dbReference>
<feature type="domain" description="Radical SAM core" evidence="6">
    <location>
        <begin position="34"/>
        <end position="250"/>
    </location>
</feature>
<reference evidence="7" key="1">
    <citation type="journal article" date="2014" name="Front. Microbiol.">
        <title>High frequency of phylogenetically diverse reductive dehalogenase-homologous genes in deep subseafloor sedimentary metagenomes.</title>
        <authorList>
            <person name="Kawai M."/>
            <person name="Futagami T."/>
            <person name="Toyoda A."/>
            <person name="Takaki Y."/>
            <person name="Nishi S."/>
            <person name="Hori S."/>
            <person name="Arai W."/>
            <person name="Tsubouchi T."/>
            <person name="Morono Y."/>
            <person name="Uchiyama I."/>
            <person name="Ito T."/>
            <person name="Fujiyama A."/>
            <person name="Inagaki F."/>
            <person name="Takami H."/>
        </authorList>
    </citation>
    <scope>NUCLEOTIDE SEQUENCE</scope>
    <source>
        <strain evidence="7">Expedition CK06-06</strain>
    </source>
</reference>
<proteinExistence type="predicted"/>
<evidence type="ECO:0000256" key="1">
    <source>
        <dbReference type="ARBA" id="ARBA00001966"/>
    </source>
</evidence>
<dbReference type="PANTHER" id="PTHR43409:SF16">
    <property type="entry name" value="SLR0320 PROTEIN"/>
    <property type="match status" value="1"/>
</dbReference>
<dbReference type="GO" id="GO:0046872">
    <property type="term" value="F:metal ion binding"/>
    <property type="evidence" value="ECO:0007669"/>
    <property type="project" value="UniProtKB-KW"/>
</dbReference>
<dbReference type="SFLD" id="SFLDG01082">
    <property type="entry name" value="B12-binding_domain_containing"/>
    <property type="match status" value="1"/>
</dbReference>
<keyword evidence="5" id="KW-0411">Iron-sulfur</keyword>
<dbReference type="SMART" id="SM00729">
    <property type="entry name" value="Elp3"/>
    <property type="match status" value="1"/>
</dbReference>
<dbReference type="SUPFAM" id="SSF102114">
    <property type="entry name" value="Radical SAM enzymes"/>
    <property type="match status" value="1"/>
</dbReference>
<organism evidence="7">
    <name type="scientific">marine sediment metagenome</name>
    <dbReference type="NCBI Taxonomy" id="412755"/>
    <lineage>
        <taxon>unclassified sequences</taxon>
        <taxon>metagenomes</taxon>
        <taxon>ecological metagenomes</taxon>
    </lineage>
</organism>
<keyword evidence="2" id="KW-0949">S-adenosyl-L-methionine</keyword>
<feature type="non-terminal residue" evidence="7">
    <location>
        <position position="1"/>
    </location>
</feature>
<dbReference type="InterPro" id="IPR007197">
    <property type="entry name" value="rSAM"/>
</dbReference>
<keyword evidence="4" id="KW-0408">Iron</keyword>
<evidence type="ECO:0000256" key="5">
    <source>
        <dbReference type="ARBA" id="ARBA00023014"/>
    </source>
</evidence>
<evidence type="ECO:0000256" key="4">
    <source>
        <dbReference type="ARBA" id="ARBA00023004"/>
    </source>
</evidence>
<comment type="caution">
    <text evidence="7">The sequence shown here is derived from an EMBL/GenBank/DDBJ whole genome shotgun (WGS) entry which is preliminary data.</text>
</comment>
<evidence type="ECO:0000259" key="6">
    <source>
        <dbReference type="PROSITE" id="PS51918"/>
    </source>
</evidence>
<dbReference type="InterPro" id="IPR051198">
    <property type="entry name" value="BchE-like"/>
</dbReference>
<gene>
    <name evidence="7" type="ORF">S01H1_66240</name>
</gene>
<dbReference type="Pfam" id="PF04055">
    <property type="entry name" value="Radical_SAM"/>
    <property type="match status" value="1"/>
</dbReference>
<dbReference type="EMBL" id="BARS01043784">
    <property type="protein sequence ID" value="GAG29458.1"/>
    <property type="molecule type" value="Genomic_DNA"/>
</dbReference>
<dbReference type="PROSITE" id="PS51918">
    <property type="entry name" value="RADICAL_SAM"/>
    <property type="match status" value="1"/>
</dbReference>
<dbReference type="SFLD" id="SFLDS00029">
    <property type="entry name" value="Radical_SAM"/>
    <property type="match status" value="1"/>
</dbReference>
<dbReference type="GO" id="GO:0051539">
    <property type="term" value="F:4 iron, 4 sulfur cluster binding"/>
    <property type="evidence" value="ECO:0007669"/>
    <property type="project" value="UniProtKB-KW"/>
</dbReference>
<dbReference type="Gene3D" id="3.80.30.20">
    <property type="entry name" value="tm_1862 like domain"/>
    <property type="match status" value="1"/>
</dbReference>
<keyword evidence="3" id="KW-0479">Metal-binding</keyword>
<dbReference type="GO" id="GO:0003824">
    <property type="term" value="F:catalytic activity"/>
    <property type="evidence" value="ECO:0007669"/>
    <property type="project" value="InterPro"/>
</dbReference>
<sequence>RAEPIKDLDELPYPEFKFFDLANYNKHPLHPKEFLKYPAASIITSRGCPFNCTFCSSSHLWGHKIRFRKPKEIVDEIEQIHLKCGVRFFFFYDDNFTFDQKRAIEICKLIIKRGLHKKIKWLCKSEVNAITKELLIWLKKASCCVIEYGVEDGSKGGLKFFKKPHTMEQVFNAFKWTHEAGLDIVAYFIIGGDHESPENIQLKKKVIEKLDPTLITASLLLAYPKTEIYEIGKKRGAWDDNIFLQSCKGK</sequence>
<comment type="cofactor">
    <cofactor evidence="1">
        <name>[4Fe-4S] cluster</name>
        <dbReference type="ChEBI" id="CHEBI:49883"/>
    </cofactor>
</comment>
<protein>
    <recommendedName>
        <fullName evidence="6">Radical SAM core domain-containing protein</fullName>
    </recommendedName>
</protein>
<feature type="non-terminal residue" evidence="7">
    <location>
        <position position="250"/>
    </location>
</feature>
<name>X0WYH4_9ZZZZ</name>
<dbReference type="PANTHER" id="PTHR43409">
    <property type="entry name" value="ANAEROBIC MAGNESIUM-PROTOPORPHYRIN IX MONOMETHYL ESTER CYCLASE-RELATED"/>
    <property type="match status" value="1"/>
</dbReference>
<dbReference type="SFLD" id="SFLDG01123">
    <property type="entry name" value="methyltransferase_(Class_B)"/>
    <property type="match status" value="1"/>
</dbReference>
<dbReference type="GO" id="GO:0005829">
    <property type="term" value="C:cytosol"/>
    <property type="evidence" value="ECO:0007669"/>
    <property type="project" value="TreeGrafter"/>
</dbReference>
<evidence type="ECO:0000256" key="3">
    <source>
        <dbReference type="ARBA" id="ARBA00022723"/>
    </source>
</evidence>
<evidence type="ECO:0000256" key="2">
    <source>
        <dbReference type="ARBA" id="ARBA00022691"/>
    </source>
</evidence>
<dbReference type="InterPro" id="IPR034466">
    <property type="entry name" value="Methyltransferase_Class_B"/>
</dbReference>
<dbReference type="InterPro" id="IPR023404">
    <property type="entry name" value="rSAM_horseshoe"/>
</dbReference>